<protein>
    <submittedName>
        <fullName evidence="1">Uncharacterized protein</fullName>
    </submittedName>
</protein>
<dbReference type="KEGG" id="rbg:BG454_02760"/>
<proteinExistence type="predicted"/>
<accession>A0A2K8K620</accession>
<name>A0A2K8K620_9RHOB</name>
<dbReference type="EMBL" id="CP024899">
    <property type="protein sequence ID" value="ATX64891.1"/>
    <property type="molecule type" value="Genomic_DNA"/>
</dbReference>
<dbReference type="Proteomes" id="UP000228948">
    <property type="component" value="Chromosome"/>
</dbReference>
<dbReference type="OrthoDB" id="7874235at2"/>
<keyword evidence="2" id="KW-1185">Reference proteome</keyword>
<dbReference type="AlphaFoldDB" id="A0A2K8K620"/>
<organism evidence="1 2">
    <name type="scientific">Roseinatronobacter bogoriensis subsp. barguzinensis</name>
    <dbReference type="NCBI Taxonomy" id="441209"/>
    <lineage>
        <taxon>Bacteria</taxon>
        <taxon>Pseudomonadati</taxon>
        <taxon>Pseudomonadota</taxon>
        <taxon>Alphaproteobacteria</taxon>
        <taxon>Rhodobacterales</taxon>
        <taxon>Paracoccaceae</taxon>
        <taxon>Roseinatronobacter</taxon>
    </lineage>
</organism>
<gene>
    <name evidence="1" type="ORF">BG454_02760</name>
</gene>
<reference evidence="1 2" key="1">
    <citation type="submission" date="2017-11" db="EMBL/GenBank/DDBJ databases">
        <title>Revised Sequence and Annotation of the Rhodobaca barguzinensis strain alga05 Genome.</title>
        <authorList>
            <person name="Kopejtka K."/>
            <person name="Tomasch J.M."/>
            <person name="Bunk B."/>
            <person name="Koblizek M."/>
        </authorList>
    </citation>
    <scope>NUCLEOTIDE SEQUENCE [LARGE SCALE GENOMIC DNA]</scope>
    <source>
        <strain evidence="2">alga05</strain>
    </source>
</reference>
<dbReference type="RefSeq" id="WP_071479787.1">
    <property type="nucleotide sequence ID" value="NZ_CP024899.1"/>
</dbReference>
<sequence>MPRHLIDTPRETQDTRLGRFLQILRSNAPHHSTRKLVTRLRARNDQRLAAYARIARGRQA</sequence>
<evidence type="ECO:0000313" key="1">
    <source>
        <dbReference type="EMBL" id="ATX64891.1"/>
    </source>
</evidence>
<evidence type="ECO:0000313" key="2">
    <source>
        <dbReference type="Proteomes" id="UP000228948"/>
    </source>
</evidence>